<keyword evidence="3" id="KW-0804">Transcription</keyword>
<keyword evidence="2" id="KW-0238">DNA-binding</keyword>
<name>A0AAD5CRP5_AMBAR</name>
<proteinExistence type="predicted"/>
<protein>
    <recommendedName>
        <fullName evidence="6">NAC domain-containing protein</fullName>
    </recommendedName>
</protein>
<sequence>ATKDGNIVHFFYRTTNAYTTGQRKRRKICKQYGLTKEASLTKDVRWHKTGKTKALMQNGVQIGCKKIMVLYGAAGGGSKPYKLNWVMHQYHLGTVEDEKEGEYVVAKIFYQQQKDTEKVDNAAVTEELDAWMNLTSPKTPKTVAPDPRRPGKSVFSDVTIDRVIQSPAQEFGWCAKPKCLPSSNVDVKENMELPNWEDDSQAIGLDAFDDSLFCNENLDTYGPIAHSKLNDGPQSGSNVNGDCAPGTSRGAGSGVDDLLNLDLGTPPDFNLADLPFSSQDSIFGWLDRL</sequence>
<dbReference type="Proteomes" id="UP001206925">
    <property type="component" value="Unassembled WGS sequence"/>
</dbReference>
<dbReference type="Pfam" id="PF02365">
    <property type="entry name" value="NAM"/>
    <property type="match status" value="1"/>
</dbReference>
<keyword evidence="1" id="KW-0805">Transcription regulation</keyword>
<feature type="region of interest" description="Disordered" evidence="5">
    <location>
        <begin position="227"/>
        <end position="249"/>
    </location>
</feature>
<dbReference type="PANTHER" id="PTHR31079:SF2">
    <property type="entry name" value="NAC DOMAIN CONTAINING PROTEIN 44-RELATED"/>
    <property type="match status" value="1"/>
</dbReference>
<comment type="caution">
    <text evidence="7">The sequence shown here is derived from an EMBL/GenBank/DDBJ whole genome shotgun (WGS) entry which is preliminary data.</text>
</comment>
<evidence type="ECO:0000256" key="1">
    <source>
        <dbReference type="ARBA" id="ARBA00023015"/>
    </source>
</evidence>
<dbReference type="SUPFAM" id="SSF101941">
    <property type="entry name" value="NAC domain"/>
    <property type="match status" value="1"/>
</dbReference>
<dbReference type="PANTHER" id="PTHR31079">
    <property type="entry name" value="NAC DOMAIN-CONTAINING PROTEIN 73"/>
    <property type="match status" value="1"/>
</dbReference>
<dbReference type="GO" id="GO:0003700">
    <property type="term" value="F:DNA-binding transcription factor activity"/>
    <property type="evidence" value="ECO:0007669"/>
    <property type="project" value="InterPro"/>
</dbReference>
<dbReference type="EMBL" id="JAMZMK010006985">
    <property type="protein sequence ID" value="KAI7746407.1"/>
    <property type="molecule type" value="Genomic_DNA"/>
</dbReference>
<keyword evidence="4" id="KW-0539">Nucleus</keyword>
<feature type="domain" description="NAC" evidence="6">
    <location>
        <begin position="1"/>
        <end position="111"/>
    </location>
</feature>
<evidence type="ECO:0000259" key="6">
    <source>
        <dbReference type="PROSITE" id="PS51005"/>
    </source>
</evidence>
<evidence type="ECO:0000256" key="3">
    <source>
        <dbReference type="ARBA" id="ARBA00023163"/>
    </source>
</evidence>
<evidence type="ECO:0000313" key="7">
    <source>
        <dbReference type="EMBL" id="KAI7746407.1"/>
    </source>
</evidence>
<evidence type="ECO:0000256" key="4">
    <source>
        <dbReference type="ARBA" id="ARBA00023242"/>
    </source>
</evidence>
<feature type="non-terminal residue" evidence="7">
    <location>
        <position position="1"/>
    </location>
</feature>
<dbReference type="GO" id="GO:0005634">
    <property type="term" value="C:nucleus"/>
    <property type="evidence" value="ECO:0007669"/>
    <property type="project" value="TreeGrafter"/>
</dbReference>
<reference evidence="7" key="1">
    <citation type="submission" date="2022-06" db="EMBL/GenBank/DDBJ databases">
        <title>Uncovering the hologenomic basis of an extraordinary plant invasion.</title>
        <authorList>
            <person name="Bieker V.C."/>
            <person name="Martin M.D."/>
            <person name="Gilbert T."/>
            <person name="Hodgins K."/>
            <person name="Battlay P."/>
            <person name="Petersen B."/>
            <person name="Wilson J."/>
        </authorList>
    </citation>
    <scope>NUCLEOTIDE SEQUENCE</scope>
    <source>
        <strain evidence="7">AA19_3_7</strain>
        <tissue evidence="7">Leaf</tissue>
    </source>
</reference>
<dbReference type="Gene3D" id="2.170.150.80">
    <property type="entry name" value="NAC domain"/>
    <property type="match status" value="1"/>
</dbReference>
<keyword evidence="8" id="KW-1185">Reference proteome</keyword>
<evidence type="ECO:0000256" key="2">
    <source>
        <dbReference type="ARBA" id="ARBA00023125"/>
    </source>
</evidence>
<dbReference type="InterPro" id="IPR003441">
    <property type="entry name" value="NAC-dom"/>
</dbReference>
<dbReference type="InterPro" id="IPR036093">
    <property type="entry name" value="NAC_dom_sf"/>
</dbReference>
<gene>
    <name evidence="7" type="ORF">M8C21_033637</name>
</gene>
<evidence type="ECO:0000256" key="5">
    <source>
        <dbReference type="SAM" id="MobiDB-lite"/>
    </source>
</evidence>
<accession>A0AAD5CRP5</accession>
<dbReference type="AlphaFoldDB" id="A0AAD5CRP5"/>
<dbReference type="GO" id="GO:0000976">
    <property type="term" value="F:transcription cis-regulatory region binding"/>
    <property type="evidence" value="ECO:0007669"/>
    <property type="project" value="TreeGrafter"/>
</dbReference>
<organism evidence="7 8">
    <name type="scientific">Ambrosia artemisiifolia</name>
    <name type="common">Common ragweed</name>
    <dbReference type="NCBI Taxonomy" id="4212"/>
    <lineage>
        <taxon>Eukaryota</taxon>
        <taxon>Viridiplantae</taxon>
        <taxon>Streptophyta</taxon>
        <taxon>Embryophyta</taxon>
        <taxon>Tracheophyta</taxon>
        <taxon>Spermatophyta</taxon>
        <taxon>Magnoliopsida</taxon>
        <taxon>eudicotyledons</taxon>
        <taxon>Gunneridae</taxon>
        <taxon>Pentapetalae</taxon>
        <taxon>asterids</taxon>
        <taxon>campanulids</taxon>
        <taxon>Asterales</taxon>
        <taxon>Asteraceae</taxon>
        <taxon>Asteroideae</taxon>
        <taxon>Heliantheae alliance</taxon>
        <taxon>Heliantheae</taxon>
        <taxon>Ambrosia</taxon>
    </lineage>
</organism>
<dbReference type="PROSITE" id="PS51005">
    <property type="entry name" value="NAC"/>
    <property type="match status" value="1"/>
</dbReference>
<dbReference type="InterPro" id="IPR044799">
    <property type="entry name" value="SOG1-like"/>
</dbReference>
<evidence type="ECO:0000313" key="8">
    <source>
        <dbReference type="Proteomes" id="UP001206925"/>
    </source>
</evidence>